<dbReference type="SMART" id="SM00409">
    <property type="entry name" value="IG"/>
    <property type="match status" value="1"/>
</dbReference>
<keyword evidence="2" id="KW-0393">Immunoglobulin domain</keyword>
<protein>
    <submittedName>
        <fullName evidence="6">Twitchin</fullName>
    </submittedName>
</protein>
<dbReference type="InterPro" id="IPR011333">
    <property type="entry name" value="SKP1/BTB/POZ_sf"/>
</dbReference>
<dbReference type="EMBL" id="BMAO01008550">
    <property type="protein sequence ID" value="GFR24720.1"/>
    <property type="molecule type" value="Genomic_DNA"/>
</dbReference>
<dbReference type="GO" id="GO:0009653">
    <property type="term" value="P:anatomical structure morphogenesis"/>
    <property type="evidence" value="ECO:0007669"/>
    <property type="project" value="UniProtKB-ARBA"/>
</dbReference>
<dbReference type="InterPro" id="IPR036179">
    <property type="entry name" value="Ig-like_dom_sf"/>
</dbReference>
<dbReference type="Gene3D" id="3.30.710.10">
    <property type="entry name" value="Potassium Channel Kv1.1, Chain A"/>
    <property type="match status" value="2"/>
</dbReference>
<feature type="domain" description="Fibronectin type-III" evidence="5">
    <location>
        <begin position="266"/>
        <end position="366"/>
    </location>
</feature>
<evidence type="ECO:0000256" key="2">
    <source>
        <dbReference type="ARBA" id="ARBA00023319"/>
    </source>
</evidence>
<accession>A0A8X6J8C7</accession>
<feature type="domain" description="Ig-like" evidence="4">
    <location>
        <begin position="134"/>
        <end position="222"/>
    </location>
</feature>
<keyword evidence="1" id="KW-0677">Repeat</keyword>
<evidence type="ECO:0000256" key="1">
    <source>
        <dbReference type="ARBA" id="ARBA00022737"/>
    </source>
</evidence>
<comment type="caution">
    <text evidence="6">The sequence shown here is derived from an EMBL/GenBank/DDBJ whole genome shotgun (WGS) entry which is preliminary data.</text>
</comment>
<dbReference type="GO" id="GO:0030154">
    <property type="term" value="P:cell differentiation"/>
    <property type="evidence" value="ECO:0007669"/>
    <property type="project" value="UniProtKB-ARBA"/>
</dbReference>
<dbReference type="InterPro" id="IPR007110">
    <property type="entry name" value="Ig-like_dom"/>
</dbReference>
<evidence type="ECO:0000259" key="4">
    <source>
        <dbReference type="PROSITE" id="PS50835"/>
    </source>
</evidence>
<dbReference type="OrthoDB" id="6426872at2759"/>
<dbReference type="FunFam" id="2.60.40.10:FF:000051">
    <property type="entry name" value="Uncharacterized protein, isoform J"/>
    <property type="match status" value="1"/>
</dbReference>
<evidence type="ECO:0000313" key="7">
    <source>
        <dbReference type="Proteomes" id="UP000887116"/>
    </source>
</evidence>
<dbReference type="PANTHER" id="PTHR14340">
    <property type="entry name" value="MICROFIBRIL-ASSOCIATED GLYCOPROTEIN 3"/>
    <property type="match status" value="1"/>
</dbReference>
<dbReference type="Pfam" id="PF07679">
    <property type="entry name" value="I-set"/>
    <property type="match status" value="2"/>
</dbReference>
<dbReference type="SUPFAM" id="SSF48726">
    <property type="entry name" value="Immunoglobulin"/>
    <property type="match status" value="2"/>
</dbReference>
<dbReference type="PROSITE" id="PS50835">
    <property type="entry name" value="IG_LIKE"/>
    <property type="match status" value="1"/>
</dbReference>
<keyword evidence="7" id="KW-1185">Reference proteome</keyword>
<name>A0A8X6J8C7_TRICU</name>
<dbReference type="CDD" id="cd18186">
    <property type="entry name" value="BTB_POZ_ZBTB_KLHL-like"/>
    <property type="match status" value="2"/>
</dbReference>
<reference evidence="6" key="1">
    <citation type="submission" date="2020-07" db="EMBL/GenBank/DDBJ databases">
        <title>Multicomponent nature underlies the extraordinary mechanical properties of spider dragline silk.</title>
        <authorList>
            <person name="Kono N."/>
            <person name="Nakamura H."/>
            <person name="Mori M."/>
            <person name="Yoshida Y."/>
            <person name="Ohtoshi R."/>
            <person name="Malay A.D."/>
            <person name="Moran D.A.P."/>
            <person name="Tomita M."/>
            <person name="Numata K."/>
            <person name="Arakawa K."/>
        </authorList>
    </citation>
    <scope>NUCLEOTIDE SEQUENCE</scope>
</reference>
<dbReference type="Pfam" id="PF00651">
    <property type="entry name" value="BTB"/>
    <property type="match status" value="2"/>
</dbReference>
<evidence type="ECO:0000259" key="3">
    <source>
        <dbReference type="PROSITE" id="PS50097"/>
    </source>
</evidence>
<dbReference type="InterPro" id="IPR003599">
    <property type="entry name" value="Ig_sub"/>
</dbReference>
<sequence length="1141" mass="130213">MFCAAIYWFERFFYYFLHFFFNYIGSSRMLQQPVVTSFKNHLLTLAWPSATMYEYPEDILYSIELLNATLLPKKWIKIASAHCVDDGRNYLFADILFYLQGTFQFRVRSCYKNGLTNVSKPSALFNFKAGNEPPKFCQNLKPIVINAGESLSISAKIQGEPTPKISWNLRNKPILPSKYVFIENTPYYTRLVCFNVRQSHSGIYEIKAVNEHGTDTTCVEVTVIDPTDPIFRKTSLNYDYIGEELNILSMPDRVYPYDESINVSGPPDSTGAPEISFKDNYCLELLWTPPEKNSKVPVNGYIIEAKDGPFGMPWRKIATTQDSNCHAEVYFYVQGLYSFRVRGFNKVWKGKPSEASKPMSSIIKSESPKFYFEEFHALVINVTESFGFLIKIQGEPPPNVTWYKDGKPIETVPDLIITNTLYDAGLICNCAQLIHCGTYQVSASNVYGSFSAFVDVNVIENLNDFVWFELLDRSITVSLLAEDPIEITNNYILDNDEFFSLISEQEASENEISSHASFTFDSKNCELPSHEISGNQTMDFNEQSEKIIPFIQGTSTNDDITMTNNNIVSEQRNESLQWENKDQSSELRIPSTADFIPKSPHEELIGTCNDNQSREEHSLEIHANEKDSNKLVSEKKSTIPYLSINKCYEFNSEEIEKNLEFETVANVIAYHSTDPPSEPKGPLLVSNICKTSCELKWDLPDSYKEPDLEGYFIEKLDPDSDLWVPEALISDTEIKVSNLIPGKSYEFRVKAFNQMGESKPLQSARVSIPGESCDIYDSSVEETNITDIPLALLHFCNEKLYTDVEIYIYDKTNCLTLYAHKLILSLWSPVFADQFSNQYANDNFKITVTDIAPQVFEVMLNSVEETNITDIPLALLHFCNEKLYTDVEIYIYDKTNCLTLYAHKLILSLWSPVFADQFSNQYANDNFKITVIDIAPQVFEVMLKFMYGVSSDFYQQIKDLDFVLEVYKAAITYSIEELTNTCHKIFLSCIPNAKNVFQLLDAGTLIGSETVRNRCLKILQTQTIEVLAAQGMSSVTISMVETILNIPSVSFPSEYELIKWVLDWATQTTNQREVSDTMRQLRPLIDFMALSAENFGELFKRCNELMSKEDGFNIFMNILIPGSCELPNWCSSSLKSRNCNK</sequence>
<feature type="domain" description="BTB" evidence="3">
    <location>
        <begin position="885"/>
        <end position="947"/>
    </location>
</feature>
<dbReference type="SMART" id="SM00060">
    <property type="entry name" value="FN3"/>
    <property type="match status" value="2"/>
</dbReference>
<dbReference type="InterPro" id="IPR013098">
    <property type="entry name" value="Ig_I-set"/>
</dbReference>
<dbReference type="SUPFAM" id="SSF49265">
    <property type="entry name" value="Fibronectin type III"/>
    <property type="match status" value="2"/>
</dbReference>
<feature type="domain" description="BTB" evidence="3">
    <location>
        <begin position="802"/>
        <end position="861"/>
    </location>
</feature>
<organism evidence="6 7">
    <name type="scientific">Trichonephila clavata</name>
    <name type="common">Joro spider</name>
    <name type="synonym">Nephila clavata</name>
    <dbReference type="NCBI Taxonomy" id="2740835"/>
    <lineage>
        <taxon>Eukaryota</taxon>
        <taxon>Metazoa</taxon>
        <taxon>Ecdysozoa</taxon>
        <taxon>Arthropoda</taxon>
        <taxon>Chelicerata</taxon>
        <taxon>Arachnida</taxon>
        <taxon>Araneae</taxon>
        <taxon>Araneomorphae</taxon>
        <taxon>Entelegynae</taxon>
        <taxon>Araneoidea</taxon>
        <taxon>Nephilidae</taxon>
        <taxon>Trichonephila</taxon>
    </lineage>
</organism>
<dbReference type="InterPro" id="IPR036116">
    <property type="entry name" value="FN3_sf"/>
</dbReference>
<dbReference type="AlphaFoldDB" id="A0A8X6J8C7"/>
<feature type="domain" description="Fibronectin type-III" evidence="5">
    <location>
        <begin position="675"/>
        <end position="771"/>
    </location>
</feature>
<gene>
    <name evidence="6" type="primary">unc-22</name>
    <name evidence="6" type="ORF">TNCT_339223</name>
</gene>
<dbReference type="SUPFAM" id="SSF54695">
    <property type="entry name" value="POZ domain"/>
    <property type="match status" value="2"/>
</dbReference>
<proteinExistence type="predicted"/>
<evidence type="ECO:0000313" key="6">
    <source>
        <dbReference type="EMBL" id="GFR24720.1"/>
    </source>
</evidence>
<dbReference type="Pfam" id="PF00041">
    <property type="entry name" value="fn3"/>
    <property type="match status" value="1"/>
</dbReference>
<dbReference type="PROSITE" id="PS50853">
    <property type="entry name" value="FN3"/>
    <property type="match status" value="2"/>
</dbReference>
<dbReference type="InterPro" id="IPR000210">
    <property type="entry name" value="BTB/POZ_dom"/>
</dbReference>
<dbReference type="PANTHER" id="PTHR14340:SF9">
    <property type="entry name" value="FIBRONECTIN TYPE-III DOMAIN-CONTAINING PROTEIN"/>
    <property type="match status" value="1"/>
</dbReference>
<dbReference type="InterPro" id="IPR003961">
    <property type="entry name" value="FN3_dom"/>
</dbReference>
<dbReference type="Proteomes" id="UP000887116">
    <property type="component" value="Unassembled WGS sequence"/>
</dbReference>
<evidence type="ECO:0000259" key="5">
    <source>
        <dbReference type="PROSITE" id="PS50853"/>
    </source>
</evidence>
<dbReference type="SMART" id="SM00225">
    <property type="entry name" value="BTB"/>
    <property type="match status" value="2"/>
</dbReference>
<dbReference type="CDD" id="cd00063">
    <property type="entry name" value="FN3"/>
    <property type="match status" value="2"/>
</dbReference>
<dbReference type="PROSITE" id="PS50097">
    <property type="entry name" value="BTB"/>
    <property type="match status" value="2"/>
</dbReference>
<dbReference type="Gene3D" id="2.60.40.10">
    <property type="entry name" value="Immunoglobulins"/>
    <property type="match status" value="4"/>
</dbReference>
<dbReference type="InterPro" id="IPR013783">
    <property type="entry name" value="Ig-like_fold"/>
</dbReference>